<evidence type="ECO:0000256" key="1">
    <source>
        <dbReference type="ARBA" id="ARBA00022801"/>
    </source>
</evidence>
<dbReference type="EC" id="3.1.2.4" evidence="2"/>
<comment type="pathway">
    <text evidence="2">Amino-acid degradation; L-valine degradation.</text>
</comment>
<comment type="similarity">
    <text evidence="2">Belongs to the enoyl-CoA hydratase/isomerase family.</text>
</comment>
<dbReference type="CDD" id="cd06558">
    <property type="entry name" value="crotonase-like"/>
    <property type="match status" value="1"/>
</dbReference>
<feature type="domain" description="Enoyl-CoA hydratase/isomerase" evidence="4">
    <location>
        <begin position="22"/>
        <end position="354"/>
    </location>
</feature>
<name>A0ABQ7UPI8_SOLTU</name>
<dbReference type="Pfam" id="PF16113">
    <property type="entry name" value="ECH_2"/>
    <property type="match status" value="1"/>
</dbReference>
<feature type="compositionally biased region" description="Basic and acidic residues" evidence="3">
    <location>
        <begin position="368"/>
        <end position="395"/>
    </location>
</feature>
<organism evidence="5 6">
    <name type="scientific">Solanum tuberosum</name>
    <name type="common">Potato</name>
    <dbReference type="NCBI Taxonomy" id="4113"/>
    <lineage>
        <taxon>Eukaryota</taxon>
        <taxon>Viridiplantae</taxon>
        <taxon>Streptophyta</taxon>
        <taxon>Embryophyta</taxon>
        <taxon>Tracheophyta</taxon>
        <taxon>Spermatophyta</taxon>
        <taxon>Magnoliopsida</taxon>
        <taxon>eudicotyledons</taxon>
        <taxon>Gunneridae</taxon>
        <taxon>Pentapetalae</taxon>
        <taxon>asterids</taxon>
        <taxon>lamiids</taxon>
        <taxon>Solanales</taxon>
        <taxon>Solanaceae</taxon>
        <taxon>Solanoideae</taxon>
        <taxon>Solaneae</taxon>
        <taxon>Solanum</taxon>
    </lineage>
</organism>
<comment type="catalytic activity">
    <reaction evidence="2">
        <text>3-hydroxy-2-methylpropanoyl-CoA + H2O = 3-hydroxy-2-methylpropanoate + CoA + H(+)</text>
        <dbReference type="Rhea" id="RHEA:20888"/>
        <dbReference type="ChEBI" id="CHEBI:11805"/>
        <dbReference type="ChEBI" id="CHEBI:15377"/>
        <dbReference type="ChEBI" id="CHEBI:15378"/>
        <dbReference type="ChEBI" id="CHEBI:57287"/>
        <dbReference type="ChEBI" id="CHEBI:57340"/>
        <dbReference type="EC" id="3.1.2.4"/>
    </reaction>
</comment>
<dbReference type="SUPFAM" id="SSF52096">
    <property type="entry name" value="ClpP/crotonase"/>
    <property type="match status" value="1"/>
</dbReference>
<dbReference type="SUPFAM" id="SSF51735">
    <property type="entry name" value="NAD(P)-binding Rossmann-fold domains"/>
    <property type="match status" value="1"/>
</dbReference>
<dbReference type="InterPro" id="IPR045004">
    <property type="entry name" value="ECH_dom"/>
</dbReference>
<comment type="caution">
    <text evidence="5">The sequence shown here is derived from an EMBL/GenBank/DDBJ whole genome shotgun (WGS) entry which is preliminary data.</text>
</comment>
<evidence type="ECO:0000256" key="3">
    <source>
        <dbReference type="SAM" id="MobiDB-lite"/>
    </source>
</evidence>
<dbReference type="PANTHER" id="PTHR43176:SF24">
    <property type="entry name" value="3-HYDROXYISOBUTYRYL-COA HYDROLASE"/>
    <property type="match status" value="1"/>
</dbReference>
<sequence length="701" mass="78128">MAQEIVKPDREDVVIAEEIGRVGVITINRPNQLNVISGKVALLLGEKLEKLEKDDSTKIVIIKALGRAFSAGGDLKMFYDGRKTRDSCLEATYRMYWLCYHIHTYKKPLVALVHGMSMGGGASLMTPMRFSVVTENTVFSTPETLIGFHPDCGFSYMLSRLPGRLGEYLGLTGARLKGKEVVAAGLATHIVPSQKLVELEKRLLSLNSGDENAIESVIKEFSTDFEIQENSILNKMSIINECFSKDTVEEILMSFEAEAHKLGNGWIQPVLKHLKKLSPTGLKITLRSIREGRRQTLSECLKKEFRISNNILRRTISNDFYEGIRAIVISKDNSPKWWPTTLDEVKDEQLNLIFKNFEQHLELQISENNEHRKESGERDWEREERGEQERPESGREVNSISSPLDYPSMGTITFTTTAFATRIGCHLQTSNFNLTFFPSNLSTSALLKHSSPTMSANSLQVNASSAIDVPSEELGASSRGNIGASDLLIVGPGVLGRLVAEKWREEYPGCQIYGQTVTTNHHDELIKMGINPSSKQTKLTYKFPYVIFCAPPSQTEDYAGDIREAALNWNGEGSFLFTSSSAPYDCFDNGAINEDGPVVPIGRSPRTDVLLKAEKDAASLSVTILKKRLRGRIFLGCDNHPVSRQEVMDLVEKSGKFDKKFEGFTGTSDPLGKKLNNSKTRAELGWEPKYPSFAQFLGVSE</sequence>
<evidence type="ECO:0000256" key="2">
    <source>
        <dbReference type="RuleBase" id="RU369070"/>
    </source>
</evidence>
<keyword evidence="1 2" id="KW-0378">Hydrolase</keyword>
<feature type="region of interest" description="Disordered" evidence="3">
    <location>
        <begin position="366"/>
        <end position="404"/>
    </location>
</feature>
<protein>
    <recommendedName>
        <fullName evidence="2">3-hydroxyisobutyryl-CoA hydrolase</fullName>
        <shortName evidence="2">HIB-CoA hydrolase</shortName>
        <shortName evidence="2">HIBYL-CoA-H</shortName>
        <ecNumber evidence="2">3.1.2.4</ecNumber>
    </recommendedName>
    <alternativeName>
        <fullName evidence="2">3-hydroxyisobutyryl-coenzyme A hydrolase</fullName>
    </alternativeName>
</protein>
<evidence type="ECO:0000259" key="4">
    <source>
        <dbReference type="Pfam" id="PF16113"/>
    </source>
</evidence>
<dbReference type="InterPro" id="IPR036291">
    <property type="entry name" value="NAD(P)-bd_dom_sf"/>
</dbReference>
<dbReference type="InterPro" id="IPR032259">
    <property type="entry name" value="HIBYL-CoA-H"/>
</dbReference>
<dbReference type="PANTHER" id="PTHR43176">
    <property type="entry name" value="3-HYDROXYISOBUTYRYL-COA HYDROLASE-RELATED"/>
    <property type="match status" value="1"/>
</dbReference>
<proteinExistence type="inferred from homology"/>
<dbReference type="NCBIfam" id="NF004127">
    <property type="entry name" value="PRK05617.1"/>
    <property type="match status" value="1"/>
</dbReference>
<evidence type="ECO:0000313" key="6">
    <source>
        <dbReference type="Proteomes" id="UP000826656"/>
    </source>
</evidence>
<keyword evidence="6" id="KW-1185">Reference proteome</keyword>
<evidence type="ECO:0000313" key="5">
    <source>
        <dbReference type="EMBL" id="KAH0750862.1"/>
    </source>
</evidence>
<gene>
    <name evidence="5" type="ORF">KY290_030094</name>
</gene>
<accession>A0ABQ7UPI8</accession>
<reference evidence="5 6" key="1">
    <citation type="journal article" date="2021" name="bioRxiv">
        <title>Chromosome-scale and haplotype-resolved genome assembly of a tetraploid potato cultivar.</title>
        <authorList>
            <person name="Sun H."/>
            <person name="Jiao W.-B."/>
            <person name="Krause K."/>
            <person name="Campoy J.A."/>
            <person name="Goel M."/>
            <person name="Folz-Donahue K."/>
            <person name="Kukat C."/>
            <person name="Huettel B."/>
            <person name="Schneeberger K."/>
        </authorList>
    </citation>
    <scope>NUCLEOTIDE SEQUENCE [LARGE SCALE GENOMIC DNA]</scope>
    <source>
        <strain evidence="5">SolTubOtavaFocal</strain>
        <tissue evidence="5">Leaves</tissue>
    </source>
</reference>
<comment type="function">
    <text evidence="2">Hydrolyzes 3-hydroxyisobutyryl-CoA (HIBYL-CoA), a saline catabolite. Has high activity toward isobutyryl-CoA. Could be an isobutyryl-CoA dehydrogenase that functions in valine catabolism.</text>
</comment>
<dbReference type="Gene3D" id="3.40.50.720">
    <property type="entry name" value="NAD(P)-binding Rossmann-like Domain"/>
    <property type="match status" value="1"/>
</dbReference>
<dbReference type="EMBL" id="JAIVGD010000019">
    <property type="protein sequence ID" value="KAH0750862.1"/>
    <property type="molecule type" value="Genomic_DNA"/>
</dbReference>
<dbReference type="Gene3D" id="3.90.226.10">
    <property type="entry name" value="2-enoyl-CoA Hydratase, Chain A, domain 1"/>
    <property type="match status" value="1"/>
</dbReference>
<dbReference type="Proteomes" id="UP000826656">
    <property type="component" value="Unassembled WGS sequence"/>
</dbReference>
<dbReference type="InterPro" id="IPR029045">
    <property type="entry name" value="ClpP/crotonase-like_dom_sf"/>
</dbReference>